<gene>
    <name evidence="1" type="ORF">HINF_LOCUS16840</name>
</gene>
<accession>A0ABP1HVF0</accession>
<dbReference type="Proteomes" id="UP001642409">
    <property type="component" value="Unassembled WGS sequence"/>
</dbReference>
<name>A0ABP1HVF0_9EUKA</name>
<sequence>MGLCVDRPQNSFKVPQAYCQAVVAVHKSNSGVAHERRVKGNGNGSDLKWSSLRAVLKVWLKASSNRTSLSDKQQSEETRQVLNNFKTLSSFEGERFVNLSI</sequence>
<comment type="caution">
    <text evidence="1">The sequence shown here is derived from an EMBL/GenBank/DDBJ whole genome shotgun (WGS) entry which is preliminary data.</text>
</comment>
<evidence type="ECO:0000313" key="1">
    <source>
        <dbReference type="EMBL" id="CAL6000722.1"/>
    </source>
</evidence>
<keyword evidence="2" id="KW-1185">Reference proteome</keyword>
<dbReference type="EMBL" id="CAXDID020000041">
    <property type="protein sequence ID" value="CAL6000722.1"/>
    <property type="molecule type" value="Genomic_DNA"/>
</dbReference>
<reference evidence="1 2" key="1">
    <citation type="submission" date="2024-07" db="EMBL/GenBank/DDBJ databases">
        <authorList>
            <person name="Akdeniz Z."/>
        </authorList>
    </citation>
    <scope>NUCLEOTIDE SEQUENCE [LARGE SCALE GENOMIC DNA]</scope>
</reference>
<organism evidence="1 2">
    <name type="scientific">Hexamita inflata</name>
    <dbReference type="NCBI Taxonomy" id="28002"/>
    <lineage>
        <taxon>Eukaryota</taxon>
        <taxon>Metamonada</taxon>
        <taxon>Diplomonadida</taxon>
        <taxon>Hexamitidae</taxon>
        <taxon>Hexamitinae</taxon>
        <taxon>Hexamita</taxon>
    </lineage>
</organism>
<evidence type="ECO:0000313" key="2">
    <source>
        <dbReference type="Proteomes" id="UP001642409"/>
    </source>
</evidence>
<proteinExistence type="predicted"/>
<protein>
    <submittedName>
        <fullName evidence="1">Hypothetical_protein</fullName>
    </submittedName>
</protein>